<evidence type="ECO:0000256" key="1">
    <source>
        <dbReference type="SAM" id="MobiDB-lite"/>
    </source>
</evidence>
<protein>
    <submittedName>
        <fullName evidence="2">Putative ovule protein</fullName>
    </submittedName>
</protein>
<proteinExistence type="predicted"/>
<accession>A0A0V0GEL7</accession>
<sequence>MSVLHQLSKDCKCFSKCKKSKYARYQLVLCVPIEKFWSGRHKISSENLMPEKKKEQKRMRGATFPL</sequence>
<evidence type="ECO:0000313" key="2">
    <source>
        <dbReference type="EMBL" id="JAP06658.1"/>
    </source>
</evidence>
<organism evidence="2">
    <name type="scientific">Solanum chacoense</name>
    <name type="common">Chaco potato</name>
    <dbReference type="NCBI Taxonomy" id="4108"/>
    <lineage>
        <taxon>Eukaryota</taxon>
        <taxon>Viridiplantae</taxon>
        <taxon>Streptophyta</taxon>
        <taxon>Embryophyta</taxon>
        <taxon>Tracheophyta</taxon>
        <taxon>Spermatophyta</taxon>
        <taxon>Magnoliopsida</taxon>
        <taxon>eudicotyledons</taxon>
        <taxon>Gunneridae</taxon>
        <taxon>Pentapetalae</taxon>
        <taxon>asterids</taxon>
        <taxon>lamiids</taxon>
        <taxon>Solanales</taxon>
        <taxon>Solanaceae</taxon>
        <taxon>Solanoideae</taxon>
        <taxon>Solaneae</taxon>
        <taxon>Solanum</taxon>
    </lineage>
</organism>
<reference evidence="2" key="1">
    <citation type="submission" date="2015-12" db="EMBL/GenBank/DDBJ databases">
        <title>Gene expression during late stages of embryo sac development: a critical building block for successful pollen-pistil interactions.</title>
        <authorList>
            <person name="Liu Y."/>
            <person name="Joly V."/>
            <person name="Sabar M."/>
            <person name="Matton D.P."/>
        </authorList>
    </citation>
    <scope>NUCLEOTIDE SEQUENCE</scope>
</reference>
<feature type="region of interest" description="Disordered" evidence="1">
    <location>
        <begin position="47"/>
        <end position="66"/>
    </location>
</feature>
<dbReference type="AlphaFoldDB" id="A0A0V0GEL7"/>
<name>A0A0V0GEL7_SOLCH</name>
<dbReference type="EMBL" id="GEDG01040644">
    <property type="protein sequence ID" value="JAP06658.1"/>
    <property type="molecule type" value="Transcribed_RNA"/>
</dbReference>